<feature type="transmembrane region" description="Helical" evidence="12">
    <location>
        <begin position="158"/>
        <end position="177"/>
    </location>
</feature>
<evidence type="ECO:0000256" key="13">
    <source>
        <dbReference type="SAM" id="SignalP"/>
    </source>
</evidence>
<feature type="transmembrane region" description="Helical" evidence="12">
    <location>
        <begin position="76"/>
        <end position="97"/>
    </location>
</feature>
<evidence type="ECO:0000256" key="3">
    <source>
        <dbReference type="ARBA" id="ARBA00022603"/>
    </source>
</evidence>
<dbReference type="PANTHER" id="PTHR12714:SF9">
    <property type="entry name" value="PROTEIN-S-ISOPRENYLCYSTEINE O-METHYLTRANSFERASE"/>
    <property type="match status" value="1"/>
</dbReference>
<keyword evidence="3" id="KW-0808">Transferase</keyword>
<dbReference type="PANTHER" id="PTHR12714">
    <property type="entry name" value="PROTEIN-S ISOPRENYLCYSTEINE O-METHYLTRANSFERASE"/>
    <property type="match status" value="1"/>
</dbReference>
<dbReference type="Gene3D" id="1.20.120.1630">
    <property type="match status" value="1"/>
</dbReference>
<evidence type="ECO:0000256" key="2">
    <source>
        <dbReference type="ARBA" id="ARBA00022516"/>
    </source>
</evidence>
<evidence type="ECO:0000256" key="6">
    <source>
        <dbReference type="ARBA" id="ARBA00022824"/>
    </source>
</evidence>
<keyword evidence="10" id="KW-0594">Phospholipid biosynthesis</keyword>
<reference evidence="14" key="1">
    <citation type="journal article" date="2019" name="Environ. Microbiol.">
        <title>Fungal ecological strategies reflected in gene transcription - a case study of two litter decomposers.</title>
        <authorList>
            <person name="Barbi F."/>
            <person name="Kohler A."/>
            <person name="Barry K."/>
            <person name="Baskaran P."/>
            <person name="Daum C."/>
            <person name="Fauchery L."/>
            <person name="Ihrmark K."/>
            <person name="Kuo A."/>
            <person name="LaButti K."/>
            <person name="Lipzen A."/>
            <person name="Morin E."/>
            <person name="Grigoriev I.V."/>
            <person name="Henrissat B."/>
            <person name="Lindahl B."/>
            <person name="Martin F."/>
        </authorList>
    </citation>
    <scope>NUCLEOTIDE SEQUENCE</scope>
    <source>
        <strain evidence="14">JB14</strain>
    </source>
</reference>
<gene>
    <name evidence="14" type="ORF">BT96DRAFT_967460</name>
</gene>
<keyword evidence="2" id="KW-0444">Lipid biosynthesis</keyword>
<dbReference type="GO" id="GO:0006656">
    <property type="term" value="P:phosphatidylcholine biosynthetic process"/>
    <property type="evidence" value="ECO:0007669"/>
    <property type="project" value="UniProtKB-UniPathway"/>
</dbReference>
<dbReference type="InterPro" id="IPR007318">
    <property type="entry name" value="Phopholipid_MeTrfase"/>
</dbReference>
<proteinExistence type="predicted"/>
<keyword evidence="3" id="KW-0489">Methyltransferase</keyword>
<keyword evidence="11" id="KW-1208">Phospholipid metabolism</keyword>
<keyword evidence="13" id="KW-0732">Signal</keyword>
<dbReference type="OrthoDB" id="422086at2759"/>
<organism evidence="14 15">
    <name type="scientific">Gymnopus androsaceus JB14</name>
    <dbReference type="NCBI Taxonomy" id="1447944"/>
    <lineage>
        <taxon>Eukaryota</taxon>
        <taxon>Fungi</taxon>
        <taxon>Dikarya</taxon>
        <taxon>Basidiomycota</taxon>
        <taxon>Agaricomycotina</taxon>
        <taxon>Agaricomycetes</taxon>
        <taxon>Agaricomycetidae</taxon>
        <taxon>Agaricales</taxon>
        <taxon>Marasmiineae</taxon>
        <taxon>Omphalotaceae</taxon>
        <taxon>Gymnopus</taxon>
    </lineage>
</organism>
<accession>A0A6A4H394</accession>
<evidence type="ECO:0000313" key="15">
    <source>
        <dbReference type="Proteomes" id="UP000799118"/>
    </source>
</evidence>
<evidence type="ECO:0000256" key="4">
    <source>
        <dbReference type="ARBA" id="ARBA00022691"/>
    </source>
</evidence>
<feature type="chain" id="PRO_5025681721" description="Protein-S-isoprenylcysteine O-methyltransferase" evidence="13">
    <location>
        <begin position="21"/>
        <end position="206"/>
    </location>
</feature>
<evidence type="ECO:0000256" key="10">
    <source>
        <dbReference type="ARBA" id="ARBA00023209"/>
    </source>
</evidence>
<keyword evidence="9 12" id="KW-0472">Membrane</keyword>
<keyword evidence="4" id="KW-0949">S-adenosyl-L-methionine</keyword>
<dbReference type="Pfam" id="PF04191">
    <property type="entry name" value="PEMT"/>
    <property type="match status" value="1"/>
</dbReference>
<dbReference type="UniPathway" id="UPA00753"/>
<sequence>MALEKVPLLLAASIMYYIAATPPNPPPSQKEISKYPPGDHLSIRGIPTPWAIGKFVETALDILVQNSNPHTKHAPAITPIFLVGFFLCLCGGCIRWLSYRALGRLFTFEVSIRDQHRLVKDGPYSVVRHPSYTGSICTCTGLVLCLFGPGSWLFECGWLELLAVQVFAVIATALHAAEDKMMQKEFGRKWDEWAKAVPYKLIPGIL</sequence>
<protein>
    <recommendedName>
        <fullName evidence="16">Protein-S-isoprenylcysteine O-methyltransferase</fullName>
    </recommendedName>
</protein>
<evidence type="ECO:0000313" key="14">
    <source>
        <dbReference type="EMBL" id="KAE9392226.1"/>
    </source>
</evidence>
<name>A0A6A4H394_9AGAR</name>
<dbReference type="GO" id="GO:0032259">
    <property type="term" value="P:methylation"/>
    <property type="evidence" value="ECO:0007669"/>
    <property type="project" value="UniProtKB-KW"/>
</dbReference>
<evidence type="ECO:0008006" key="16">
    <source>
        <dbReference type="Google" id="ProtNLM"/>
    </source>
</evidence>
<feature type="transmembrane region" description="Helical" evidence="12">
    <location>
        <begin position="132"/>
        <end position="152"/>
    </location>
</feature>
<keyword evidence="6" id="KW-0256">Endoplasmic reticulum</keyword>
<keyword evidence="7 12" id="KW-1133">Transmembrane helix</keyword>
<dbReference type="GO" id="GO:0012505">
    <property type="term" value="C:endomembrane system"/>
    <property type="evidence" value="ECO:0007669"/>
    <property type="project" value="UniProtKB-SubCell"/>
</dbReference>
<dbReference type="Proteomes" id="UP000799118">
    <property type="component" value="Unassembled WGS sequence"/>
</dbReference>
<dbReference type="EMBL" id="ML769601">
    <property type="protein sequence ID" value="KAE9392226.1"/>
    <property type="molecule type" value="Genomic_DNA"/>
</dbReference>
<evidence type="ECO:0000256" key="9">
    <source>
        <dbReference type="ARBA" id="ARBA00023136"/>
    </source>
</evidence>
<evidence type="ECO:0000256" key="11">
    <source>
        <dbReference type="ARBA" id="ARBA00023264"/>
    </source>
</evidence>
<evidence type="ECO:0000256" key="5">
    <source>
        <dbReference type="ARBA" id="ARBA00022692"/>
    </source>
</evidence>
<feature type="signal peptide" evidence="13">
    <location>
        <begin position="1"/>
        <end position="20"/>
    </location>
</feature>
<evidence type="ECO:0000256" key="1">
    <source>
        <dbReference type="ARBA" id="ARBA00004127"/>
    </source>
</evidence>
<dbReference type="GO" id="GO:0008168">
    <property type="term" value="F:methyltransferase activity"/>
    <property type="evidence" value="ECO:0007669"/>
    <property type="project" value="UniProtKB-KW"/>
</dbReference>
<evidence type="ECO:0000256" key="7">
    <source>
        <dbReference type="ARBA" id="ARBA00022989"/>
    </source>
</evidence>
<keyword evidence="5 12" id="KW-0812">Transmembrane</keyword>
<keyword evidence="8" id="KW-0443">Lipid metabolism</keyword>
<keyword evidence="15" id="KW-1185">Reference proteome</keyword>
<evidence type="ECO:0000256" key="12">
    <source>
        <dbReference type="SAM" id="Phobius"/>
    </source>
</evidence>
<comment type="subcellular location">
    <subcellularLocation>
        <location evidence="1">Endomembrane system</location>
        <topology evidence="1">Multi-pass membrane protein</topology>
    </subcellularLocation>
</comment>
<dbReference type="AlphaFoldDB" id="A0A6A4H394"/>
<evidence type="ECO:0000256" key="8">
    <source>
        <dbReference type="ARBA" id="ARBA00023098"/>
    </source>
</evidence>